<sequence length="631" mass="71768">MNWFRFKGKPSAGRDEGISLGREDNERVERWQRAVKRVRVTRNLLKLAWTAGPVTGIGLYGGYYIGYGRPPATDLLIYFTTFTILSGLLGLLAAIVYDTTYGAAKERAQQDVLEAVDLLGDLILAVRDLAMEGFEPEIRRREAAMQLLQRVDLSPEAVAFACEELIGERELGRCLAKIDTFRRAGLYSRIRDLHQDQGEAFDKALSELHRVAPLAASVLRERYMGDAPKLQDGMPRDEFFLERVMAAIDQDNLLLMTPADVEAMLLLAFELINGREIPMLTFSYAGRWRLASVLDHLEEQRSRYRVARAAGSNRMRALATWLVEVEVLAYEEVPEGISASLLVDRVVAALDRLTRQLDAECDRLRRRRHGSTGELRRLGDTLATSLRLYRMAHDAYRELGRVHADLLRASEEWERLQALPGEERGHLHLGPGRKGLRIVERVIALDEDAREAVCQHLVNYLHGEQLERRGRRFFTRQDGRRRALTLEGARQLAVETALALDPHIRLSRPEVQRGIGASRASYLGNLEPGMSAHEKRTLGEAMAQEVVQDMSHPAERLALALVRHYRVSLTEEAKQFLRDHYGAREQVLNMIAQSHAEEMPQMNLLSQRPTVVPAPRRDWYRSLVRARRLLD</sequence>
<protein>
    <submittedName>
        <fullName evidence="2">Uncharacterized protein</fullName>
    </submittedName>
</protein>
<keyword evidence="3" id="KW-1185">Reference proteome</keyword>
<name>A0A1I4PPB4_ECTMO</name>
<organism evidence="2 3">
    <name type="scientific">Ectothiorhodospira mobilis</name>
    <dbReference type="NCBI Taxonomy" id="195064"/>
    <lineage>
        <taxon>Bacteria</taxon>
        <taxon>Pseudomonadati</taxon>
        <taxon>Pseudomonadota</taxon>
        <taxon>Gammaproteobacteria</taxon>
        <taxon>Chromatiales</taxon>
        <taxon>Ectothiorhodospiraceae</taxon>
        <taxon>Ectothiorhodospira</taxon>
    </lineage>
</organism>
<evidence type="ECO:0000313" key="2">
    <source>
        <dbReference type="EMBL" id="SFM29215.1"/>
    </source>
</evidence>
<dbReference type="RefSeq" id="WP_090483499.1">
    <property type="nucleotide sequence ID" value="NZ_FOUO01000002.1"/>
</dbReference>
<proteinExistence type="predicted"/>
<feature type="transmembrane region" description="Helical" evidence="1">
    <location>
        <begin position="43"/>
        <end position="63"/>
    </location>
</feature>
<dbReference type="OrthoDB" id="6394609at2"/>
<dbReference type="EMBL" id="FOUO01000002">
    <property type="protein sequence ID" value="SFM29215.1"/>
    <property type="molecule type" value="Genomic_DNA"/>
</dbReference>
<accession>A0A1I4PPB4</accession>
<keyword evidence="1" id="KW-0812">Transmembrane</keyword>
<dbReference type="Proteomes" id="UP000199556">
    <property type="component" value="Unassembled WGS sequence"/>
</dbReference>
<keyword evidence="1" id="KW-1133">Transmembrane helix</keyword>
<evidence type="ECO:0000256" key="1">
    <source>
        <dbReference type="SAM" id="Phobius"/>
    </source>
</evidence>
<reference evidence="2 3" key="1">
    <citation type="submission" date="2016-10" db="EMBL/GenBank/DDBJ databases">
        <authorList>
            <person name="de Groot N.N."/>
        </authorList>
    </citation>
    <scope>NUCLEOTIDE SEQUENCE [LARGE SCALE GENOMIC DNA]</scope>
    <source>
        <strain evidence="2 3">DSM 4180</strain>
    </source>
</reference>
<feature type="transmembrane region" description="Helical" evidence="1">
    <location>
        <begin position="75"/>
        <end position="97"/>
    </location>
</feature>
<keyword evidence="1" id="KW-0472">Membrane</keyword>
<evidence type="ECO:0000313" key="3">
    <source>
        <dbReference type="Proteomes" id="UP000199556"/>
    </source>
</evidence>
<gene>
    <name evidence="2" type="ORF">SAMN05421721_10280</name>
</gene>
<dbReference type="STRING" id="195064.SAMN05421721_10280"/>
<dbReference type="AlphaFoldDB" id="A0A1I4PPB4"/>